<dbReference type="CDD" id="cd01650">
    <property type="entry name" value="RT_nLTR_like"/>
    <property type="match status" value="1"/>
</dbReference>
<dbReference type="AlphaFoldDB" id="A0A2Z6NRT8"/>
<name>A0A2Z6NRT8_TRISU</name>
<gene>
    <name evidence="2" type="ORF">TSUD_145610</name>
</gene>
<protein>
    <recommendedName>
        <fullName evidence="1">Reverse transcriptase domain-containing protein</fullName>
    </recommendedName>
</protein>
<dbReference type="Pfam" id="PF00078">
    <property type="entry name" value="RVT_1"/>
    <property type="match status" value="1"/>
</dbReference>
<feature type="domain" description="Reverse transcriptase" evidence="1">
    <location>
        <begin position="113"/>
        <end position="243"/>
    </location>
</feature>
<proteinExistence type="predicted"/>
<dbReference type="SUPFAM" id="SSF56672">
    <property type="entry name" value="DNA/RNA polymerases"/>
    <property type="match status" value="1"/>
</dbReference>
<dbReference type="InterPro" id="IPR000477">
    <property type="entry name" value="RT_dom"/>
</dbReference>
<dbReference type="PANTHER" id="PTHR46890:SF50">
    <property type="entry name" value="RNA-DIRECTED DNA POLYMERASE, EUKARYOTA, REVERSE TRANSCRIPTASE ZINC-BINDING DOMAIN PROTEIN-RELATED"/>
    <property type="match status" value="1"/>
</dbReference>
<dbReference type="Proteomes" id="UP000242715">
    <property type="component" value="Unassembled WGS sequence"/>
</dbReference>
<sequence length="321" mass="35978">MSKSVEICRILFESRMIYKSVEICRWVENVYEVRVEIVDYFTNHFSESVDNRPTLDGIEFQVVDPVDVLALTVPFTTSEIEEVVLSSDGDKSPGPDGFNFSFFKSFWGLLKGDVGIGDFRPISLVGSLYKIVVKVLARRLAKVMDKLISSNQYAFIKGRQLVDEVVAINEIIDLAKKSRKECLIFKVDFEMAYDSVSWSFLDYMMTSPTEAINIQRGLKQGDPLAPFLFLLVVEGLSGAIKSAEQRNMFKGFQVGNTGLSVSHLNTSSGTSWYTEDGNIKFISLLRRKGRSPVRSFVGPNVVGVKKSNALQKTGIKVTTMR</sequence>
<evidence type="ECO:0000313" key="2">
    <source>
        <dbReference type="EMBL" id="GAU32687.1"/>
    </source>
</evidence>
<accession>A0A2Z6NRT8</accession>
<organism evidence="2 3">
    <name type="scientific">Trifolium subterraneum</name>
    <name type="common">Subterranean clover</name>
    <dbReference type="NCBI Taxonomy" id="3900"/>
    <lineage>
        <taxon>Eukaryota</taxon>
        <taxon>Viridiplantae</taxon>
        <taxon>Streptophyta</taxon>
        <taxon>Embryophyta</taxon>
        <taxon>Tracheophyta</taxon>
        <taxon>Spermatophyta</taxon>
        <taxon>Magnoliopsida</taxon>
        <taxon>eudicotyledons</taxon>
        <taxon>Gunneridae</taxon>
        <taxon>Pentapetalae</taxon>
        <taxon>rosids</taxon>
        <taxon>fabids</taxon>
        <taxon>Fabales</taxon>
        <taxon>Fabaceae</taxon>
        <taxon>Papilionoideae</taxon>
        <taxon>50 kb inversion clade</taxon>
        <taxon>NPAAA clade</taxon>
        <taxon>Hologalegina</taxon>
        <taxon>IRL clade</taxon>
        <taxon>Trifolieae</taxon>
        <taxon>Trifolium</taxon>
    </lineage>
</organism>
<dbReference type="OrthoDB" id="1932527at2759"/>
<dbReference type="InterPro" id="IPR043502">
    <property type="entry name" value="DNA/RNA_pol_sf"/>
</dbReference>
<evidence type="ECO:0000313" key="3">
    <source>
        <dbReference type="Proteomes" id="UP000242715"/>
    </source>
</evidence>
<dbReference type="PANTHER" id="PTHR46890">
    <property type="entry name" value="NON-LTR RETROLELEMENT REVERSE TRANSCRIPTASE-LIKE PROTEIN-RELATED"/>
    <property type="match status" value="1"/>
</dbReference>
<dbReference type="EMBL" id="DF973502">
    <property type="protein sequence ID" value="GAU32687.1"/>
    <property type="molecule type" value="Genomic_DNA"/>
</dbReference>
<keyword evidence="3" id="KW-1185">Reference proteome</keyword>
<reference evidence="3" key="1">
    <citation type="journal article" date="2017" name="Front. Plant Sci.">
        <title>Climate Clever Clovers: New Paradigm to Reduce the Environmental Footprint of Ruminants by Breeding Low Methanogenic Forages Utilizing Haplotype Variation.</title>
        <authorList>
            <person name="Kaur P."/>
            <person name="Appels R."/>
            <person name="Bayer P.E."/>
            <person name="Keeble-Gagnere G."/>
            <person name="Wang J."/>
            <person name="Hirakawa H."/>
            <person name="Shirasawa K."/>
            <person name="Vercoe P."/>
            <person name="Stefanova K."/>
            <person name="Durmic Z."/>
            <person name="Nichols P."/>
            <person name="Revell C."/>
            <person name="Isobe S.N."/>
            <person name="Edwards D."/>
            <person name="Erskine W."/>
        </authorList>
    </citation>
    <scope>NUCLEOTIDE SEQUENCE [LARGE SCALE GENOMIC DNA]</scope>
    <source>
        <strain evidence="3">cv. Daliak</strain>
    </source>
</reference>
<evidence type="ECO:0000259" key="1">
    <source>
        <dbReference type="Pfam" id="PF00078"/>
    </source>
</evidence>
<dbReference type="InterPro" id="IPR052343">
    <property type="entry name" value="Retrotransposon-Effector_Assoc"/>
</dbReference>